<dbReference type="InterPro" id="IPR036296">
    <property type="entry name" value="SKP1-like_dim_sf"/>
</dbReference>
<comment type="caution">
    <text evidence="4">The sequence shown here is derived from an EMBL/GenBank/DDBJ whole genome shotgun (WGS) entry which is preliminary data.</text>
</comment>
<dbReference type="Gene3D" id="3.30.710.10">
    <property type="entry name" value="Potassium Channel Kv1.1, Chain A"/>
    <property type="match status" value="1"/>
</dbReference>
<dbReference type="InterPro" id="IPR016072">
    <property type="entry name" value="Skp1_comp_dimer"/>
</dbReference>
<dbReference type="AlphaFoldDB" id="A0ABD3DKL9"/>
<keyword evidence="5" id="KW-1185">Reference proteome</keyword>
<accession>A0ABD3DKL9</accession>
<dbReference type="Pfam" id="PF01466">
    <property type="entry name" value="Skp1"/>
    <property type="match status" value="1"/>
</dbReference>
<sequence length="172" mass="18657">MAPKGKGRSAAGNKKNTQKGSKSTMASKGESSSAAENTKITQQGSKSTMASQGETSSSSGNNRICQASDIILAYLKSQSGDGEAKQKFDAEFVKGNPETDVIFEVLFRANDDDDLKDLIDIACAKIADRMKNKSVAWVKKEFRLKDDLSVVEEAEIKEEHAWAFEGVDPNED</sequence>
<protein>
    <recommendedName>
        <fullName evidence="3">SKP1 component dimerisation domain-containing protein</fullName>
    </recommendedName>
</protein>
<evidence type="ECO:0000256" key="1">
    <source>
        <dbReference type="ARBA" id="ARBA00004906"/>
    </source>
</evidence>
<feature type="domain" description="SKP1 component dimerisation" evidence="3">
    <location>
        <begin position="116"/>
        <end position="163"/>
    </location>
</feature>
<gene>
    <name evidence="4" type="ORF">CASFOL_012459</name>
</gene>
<name>A0ABD3DKL9_9LAMI</name>
<dbReference type="InterPro" id="IPR011333">
    <property type="entry name" value="SKP1/BTB/POZ_sf"/>
</dbReference>
<evidence type="ECO:0000259" key="3">
    <source>
        <dbReference type="Pfam" id="PF01466"/>
    </source>
</evidence>
<dbReference type="SUPFAM" id="SSF81382">
    <property type="entry name" value="Skp1 dimerisation domain-like"/>
    <property type="match status" value="1"/>
</dbReference>
<proteinExistence type="predicted"/>
<feature type="compositionally biased region" description="Polar residues" evidence="2">
    <location>
        <begin position="14"/>
        <end position="62"/>
    </location>
</feature>
<evidence type="ECO:0000256" key="2">
    <source>
        <dbReference type="SAM" id="MobiDB-lite"/>
    </source>
</evidence>
<reference evidence="5" key="1">
    <citation type="journal article" date="2024" name="IScience">
        <title>Strigolactones Initiate the Formation of Haustorium-like Structures in Castilleja.</title>
        <authorList>
            <person name="Buerger M."/>
            <person name="Peterson D."/>
            <person name="Chory J."/>
        </authorList>
    </citation>
    <scope>NUCLEOTIDE SEQUENCE [LARGE SCALE GENOMIC DNA]</scope>
</reference>
<dbReference type="Proteomes" id="UP001632038">
    <property type="component" value="Unassembled WGS sequence"/>
</dbReference>
<dbReference type="EMBL" id="JAVIJP010000016">
    <property type="protein sequence ID" value="KAL3641644.1"/>
    <property type="molecule type" value="Genomic_DNA"/>
</dbReference>
<comment type="pathway">
    <text evidence="1">Protein modification; protein ubiquitination.</text>
</comment>
<evidence type="ECO:0000313" key="5">
    <source>
        <dbReference type="Proteomes" id="UP001632038"/>
    </source>
</evidence>
<evidence type="ECO:0000313" key="4">
    <source>
        <dbReference type="EMBL" id="KAL3641644.1"/>
    </source>
</evidence>
<organism evidence="4 5">
    <name type="scientific">Castilleja foliolosa</name>
    <dbReference type="NCBI Taxonomy" id="1961234"/>
    <lineage>
        <taxon>Eukaryota</taxon>
        <taxon>Viridiplantae</taxon>
        <taxon>Streptophyta</taxon>
        <taxon>Embryophyta</taxon>
        <taxon>Tracheophyta</taxon>
        <taxon>Spermatophyta</taxon>
        <taxon>Magnoliopsida</taxon>
        <taxon>eudicotyledons</taxon>
        <taxon>Gunneridae</taxon>
        <taxon>Pentapetalae</taxon>
        <taxon>asterids</taxon>
        <taxon>lamiids</taxon>
        <taxon>Lamiales</taxon>
        <taxon>Orobanchaceae</taxon>
        <taxon>Pedicularideae</taxon>
        <taxon>Castillejinae</taxon>
        <taxon>Castilleja</taxon>
    </lineage>
</organism>
<feature type="region of interest" description="Disordered" evidence="2">
    <location>
        <begin position="1"/>
        <end position="62"/>
    </location>
</feature>